<feature type="region of interest" description="Disordered" evidence="1">
    <location>
        <begin position="26"/>
        <end position="46"/>
    </location>
</feature>
<keyword evidence="2" id="KW-1133">Transmembrane helix</keyword>
<comment type="caution">
    <text evidence="3">The sequence shown here is derived from an EMBL/GenBank/DDBJ whole genome shotgun (WGS) entry which is preliminary data.</text>
</comment>
<keyword evidence="2" id="KW-0812">Transmembrane</keyword>
<dbReference type="RefSeq" id="WP_160646326.1">
    <property type="nucleotide sequence ID" value="NZ_SIJB01000025.1"/>
</dbReference>
<proteinExistence type="predicted"/>
<organism evidence="3 4">
    <name type="scientific">Chengkuizengella marina</name>
    <dbReference type="NCBI Taxonomy" id="2507566"/>
    <lineage>
        <taxon>Bacteria</taxon>
        <taxon>Bacillati</taxon>
        <taxon>Bacillota</taxon>
        <taxon>Bacilli</taxon>
        <taxon>Bacillales</taxon>
        <taxon>Paenibacillaceae</taxon>
        <taxon>Chengkuizengella</taxon>
    </lineage>
</organism>
<keyword evidence="2" id="KW-0472">Membrane</keyword>
<keyword evidence="4" id="KW-1185">Reference proteome</keyword>
<sequence>MLLWIFIFTILFSFFITAVVISLKEDRKKADQPHINTGKQDNTEEHFRNSAYINGTDYGSGNTN</sequence>
<evidence type="ECO:0000256" key="1">
    <source>
        <dbReference type="SAM" id="MobiDB-lite"/>
    </source>
</evidence>
<evidence type="ECO:0000256" key="2">
    <source>
        <dbReference type="SAM" id="Phobius"/>
    </source>
</evidence>
<reference evidence="3 4" key="1">
    <citation type="submission" date="2019-01" db="EMBL/GenBank/DDBJ databases">
        <title>Chengkuizengella sp. nov., isolated from deep-sea sediment of East Pacific Ocean.</title>
        <authorList>
            <person name="Yang J."/>
            <person name="Lai Q."/>
            <person name="Shao Z."/>
        </authorList>
    </citation>
    <scope>NUCLEOTIDE SEQUENCE [LARGE SCALE GENOMIC DNA]</scope>
    <source>
        <strain evidence="3 4">YPA3-1-1</strain>
    </source>
</reference>
<gene>
    <name evidence="3" type="ORF">ERL59_11175</name>
</gene>
<feature type="transmembrane region" description="Helical" evidence="2">
    <location>
        <begin position="6"/>
        <end position="23"/>
    </location>
</feature>
<dbReference type="Proteomes" id="UP000448943">
    <property type="component" value="Unassembled WGS sequence"/>
</dbReference>
<evidence type="ECO:0000313" key="3">
    <source>
        <dbReference type="EMBL" id="NBI29520.1"/>
    </source>
</evidence>
<protein>
    <submittedName>
        <fullName evidence="3">Uncharacterized protein</fullName>
    </submittedName>
</protein>
<dbReference type="AlphaFoldDB" id="A0A6N9Q424"/>
<accession>A0A6N9Q424</accession>
<dbReference type="EMBL" id="SIJB01000025">
    <property type="protein sequence ID" value="NBI29520.1"/>
    <property type="molecule type" value="Genomic_DNA"/>
</dbReference>
<evidence type="ECO:0000313" key="4">
    <source>
        <dbReference type="Proteomes" id="UP000448943"/>
    </source>
</evidence>
<name>A0A6N9Q424_9BACL</name>
<dbReference type="OrthoDB" id="9943074at2"/>